<feature type="region of interest" description="Disordered" evidence="1">
    <location>
        <begin position="82"/>
        <end position="162"/>
    </location>
</feature>
<organism evidence="3 4">
    <name type="scientific">Paenibacillus odorifer</name>
    <dbReference type="NCBI Taxonomy" id="189426"/>
    <lineage>
        <taxon>Bacteria</taxon>
        <taxon>Bacillati</taxon>
        <taxon>Bacillota</taxon>
        <taxon>Bacilli</taxon>
        <taxon>Bacillales</taxon>
        <taxon>Paenibacillaceae</taxon>
        <taxon>Paenibacillus</taxon>
    </lineage>
</organism>
<evidence type="ECO:0000256" key="1">
    <source>
        <dbReference type="SAM" id="MobiDB-lite"/>
    </source>
</evidence>
<name>A0AAD0P198_9BACL</name>
<evidence type="ECO:0000256" key="2">
    <source>
        <dbReference type="SAM" id="SignalP"/>
    </source>
</evidence>
<feature type="chain" id="PRO_5041921779" evidence="2">
    <location>
        <begin position="29"/>
        <end position="229"/>
    </location>
</feature>
<dbReference type="PROSITE" id="PS51257">
    <property type="entry name" value="PROKAR_LIPOPROTEIN"/>
    <property type="match status" value="1"/>
</dbReference>
<feature type="compositionally biased region" description="Low complexity" evidence="1">
    <location>
        <begin position="212"/>
        <end position="229"/>
    </location>
</feature>
<feature type="signal peptide" evidence="2">
    <location>
        <begin position="1"/>
        <end position="28"/>
    </location>
</feature>
<accession>A0AAD0P198</accession>
<feature type="compositionally biased region" description="Gly residues" evidence="1">
    <location>
        <begin position="130"/>
        <end position="150"/>
    </location>
</feature>
<reference evidence="3 4" key="1">
    <citation type="submission" date="2017-06" db="EMBL/GenBank/DDBJ databases">
        <title>Complete genome sequence of Paenibacillus odorifer CBA7130.</title>
        <authorList>
            <person name="Nam Y.-D."/>
            <person name="Kang J."/>
            <person name="Chung W.-H."/>
        </authorList>
    </citation>
    <scope>NUCLEOTIDE SEQUENCE [LARGE SCALE GENOMIC DNA]</scope>
    <source>
        <strain evidence="3 4">CBA7130</strain>
    </source>
</reference>
<feature type="region of interest" description="Disordered" evidence="1">
    <location>
        <begin position="208"/>
        <end position="229"/>
    </location>
</feature>
<sequence length="229" mass="23012">MKKLIPIMISGSLLASLLLAGCSTNSEAEGTAVANNQANTAPADNTEAQQSQGNGNQQNGRPDMSMNFGKIKSISDNTITIYTSEMPSPPVQGTGDTAGADKQNGQAGTPPERPEGDQGSENGTPPEGGIPEGGAPDGGGQGGGPQGGGMKQTFSEETTDITIDADTKIVTMTFDNGTSQENTISLADLKAEDIIQYTLKSDSNVAESITLSSGNPGGSAPAGSTGSSS</sequence>
<dbReference type="AlphaFoldDB" id="A0AAD0P198"/>
<proteinExistence type="predicted"/>
<keyword evidence="2" id="KW-0732">Signal</keyword>
<dbReference type="RefSeq" id="WP_111502670.1">
    <property type="nucleotide sequence ID" value="NZ_CP021965.1"/>
</dbReference>
<feature type="region of interest" description="Disordered" evidence="1">
    <location>
        <begin position="39"/>
        <end position="69"/>
    </location>
</feature>
<dbReference type="Proteomes" id="UP000249163">
    <property type="component" value="Chromosome"/>
</dbReference>
<dbReference type="EMBL" id="CP021965">
    <property type="protein sequence ID" value="AWV31919.1"/>
    <property type="molecule type" value="Genomic_DNA"/>
</dbReference>
<feature type="compositionally biased region" description="Low complexity" evidence="1">
    <location>
        <begin position="49"/>
        <end position="60"/>
    </location>
</feature>
<evidence type="ECO:0000313" key="3">
    <source>
        <dbReference type="EMBL" id="AWV31919.1"/>
    </source>
</evidence>
<evidence type="ECO:0000313" key="4">
    <source>
        <dbReference type="Proteomes" id="UP000249163"/>
    </source>
</evidence>
<protein>
    <submittedName>
        <fullName evidence="3">Uncharacterized protein</fullName>
    </submittedName>
</protein>
<gene>
    <name evidence="3" type="ORF">CD191_04430</name>
</gene>
<feature type="compositionally biased region" description="Polar residues" evidence="1">
    <location>
        <begin position="39"/>
        <end position="48"/>
    </location>
</feature>